<organism evidence="1 2">
    <name type="scientific">Methylobacterium nodulans (strain LMG 21967 / CNCM I-2342 / ORS 2060)</name>
    <dbReference type="NCBI Taxonomy" id="460265"/>
    <lineage>
        <taxon>Bacteria</taxon>
        <taxon>Pseudomonadati</taxon>
        <taxon>Pseudomonadota</taxon>
        <taxon>Alphaproteobacteria</taxon>
        <taxon>Hyphomicrobiales</taxon>
        <taxon>Methylobacteriaceae</taxon>
        <taxon>Methylobacterium</taxon>
    </lineage>
</organism>
<dbReference type="HOGENOM" id="CLU_072995_0_0_5"/>
<protein>
    <submittedName>
        <fullName evidence="1">Type I restriction-modification system methyltransferase subunit-like protein</fullName>
    </submittedName>
</protein>
<dbReference type="STRING" id="460265.Mnod_3582"/>
<gene>
    <name evidence="1" type="ordered locus">Mnod_3582</name>
</gene>
<dbReference type="GO" id="GO:0032259">
    <property type="term" value="P:methylation"/>
    <property type="evidence" value="ECO:0007669"/>
    <property type="project" value="UniProtKB-KW"/>
</dbReference>
<proteinExistence type="predicted"/>
<dbReference type="GO" id="GO:0003676">
    <property type="term" value="F:nucleic acid binding"/>
    <property type="evidence" value="ECO:0007669"/>
    <property type="project" value="InterPro"/>
</dbReference>
<reference evidence="1 2" key="1">
    <citation type="submission" date="2009-01" db="EMBL/GenBank/DDBJ databases">
        <title>Complete sequence of chromosome of Methylobacterium nodulans ORS 2060.</title>
        <authorList>
            <consortium name="US DOE Joint Genome Institute"/>
            <person name="Lucas S."/>
            <person name="Copeland A."/>
            <person name="Lapidus A."/>
            <person name="Glavina del Rio T."/>
            <person name="Dalin E."/>
            <person name="Tice H."/>
            <person name="Bruce D."/>
            <person name="Goodwin L."/>
            <person name="Pitluck S."/>
            <person name="Sims D."/>
            <person name="Brettin T."/>
            <person name="Detter J.C."/>
            <person name="Han C."/>
            <person name="Larimer F."/>
            <person name="Land M."/>
            <person name="Hauser L."/>
            <person name="Kyrpides N."/>
            <person name="Ivanova N."/>
            <person name="Marx C.J."/>
            <person name="Richardson P."/>
        </authorList>
    </citation>
    <scope>NUCLEOTIDE SEQUENCE [LARGE SCALE GENOMIC DNA]</scope>
    <source>
        <strain evidence="2">LMG 21967 / CNCM I-2342 / ORS 2060</strain>
    </source>
</reference>
<keyword evidence="1" id="KW-0489">Methyltransferase</keyword>
<dbReference type="Proteomes" id="UP000008207">
    <property type="component" value="Chromosome"/>
</dbReference>
<dbReference type="PRINTS" id="PR00507">
    <property type="entry name" value="N12N6MTFRASE"/>
</dbReference>
<keyword evidence="1" id="KW-0808">Transferase</keyword>
<dbReference type="GO" id="GO:0008168">
    <property type="term" value="F:methyltransferase activity"/>
    <property type="evidence" value="ECO:0007669"/>
    <property type="project" value="UniProtKB-KW"/>
</dbReference>
<evidence type="ECO:0000313" key="2">
    <source>
        <dbReference type="Proteomes" id="UP000008207"/>
    </source>
</evidence>
<dbReference type="CDD" id="cd02440">
    <property type="entry name" value="AdoMet_MTases"/>
    <property type="match status" value="1"/>
</dbReference>
<dbReference type="SUPFAM" id="SSF53335">
    <property type="entry name" value="S-adenosyl-L-methionine-dependent methyltransferases"/>
    <property type="match status" value="1"/>
</dbReference>
<keyword evidence="2" id="KW-1185">Reference proteome</keyword>
<dbReference type="RefSeq" id="WP_015930148.1">
    <property type="nucleotide sequence ID" value="NC_011894.1"/>
</dbReference>
<dbReference type="eggNOG" id="COG0827">
    <property type="taxonomic scope" value="Bacteria"/>
</dbReference>
<dbReference type="KEGG" id="mno:Mnod_3582"/>
<name>B8INX5_METNO</name>
<dbReference type="OrthoDB" id="270332at2"/>
<dbReference type="EMBL" id="CP001349">
    <property type="protein sequence ID" value="ACL58491.1"/>
    <property type="molecule type" value="Genomic_DNA"/>
</dbReference>
<accession>B8INX5</accession>
<dbReference type="Gene3D" id="3.40.50.150">
    <property type="entry name" value="Vaccinia Virus protein VP39"/>
    <property type="match status" value="1"/>
</dbReference>
<dbReference type="PROSITE" id="PS00092">
    <property type="entry name" value="N6_MTASE"/>
    <property type="match status" value="1"/>
</dbReference>
<evidence type="ECO:0000313" key="1">
    <source>
        <dbReference type="EMBL" id="ACL58491.1"/>
    </source>
</evidence>
<dbReference type="AlphaFoldDB" id="B8INX5"/>
<dbReference type="InterPro" id="IPR029063">
    <property type="entry name" value="SAM-dependent_MTases_sf"/>
</dbReference>
<dbReference type="InterPro" id="IPR002052">
    <property type="entry name" value="DNA_methylase_N6_adenine_CS"/>
</dbReference>
<sequence>MRVSPDVLAVLDRATCTGNALSLAHLGQLDRKLYAAVDNVLQAAGGKWNRKAAAHLFDGDAADAIEPILLTGEVTSRRQEFQQFDTPPELAAHVVALADIHPGMFVLEPSAGNGALAIPAADAGADVQCFELDPKRAFALSEIGPGRFDVTCCDFVAVPPAPVNDRVVMNPPYSKRQDIRHVRHAVRFLKPGGRLIAIMAASITFSTVREVAEFRDFLAEHNATVETLPEGSFKASGTSVNTVLVALDMPGGAS</sequence>